<dbReference type="AlphaFoldDB" id="A0A508X8L8"/>
<dbReference type="Proteomes" id="UP000507954">
    <property type="component" value="Unassembled WGS sequence"/>
</dbReference>
<reference evidence="1" key="1">
    <citation type="submission" date="2019-06" db="EMBL/GenBank/DDBJ databases">
        <authorList>
            <person name="Le Quere A."/>
            <person name="Colella S."/>
        </authorList>
    </citation>
    <scope>NUCLEOTIDE SEQUENCE</scope>
    <source>
        <strain evidence="1">EmedicaeMD41</strain>
    </source>
</reference>
<sequence>MAKSGGLHARLINKIPFSLMSEIAYLIGVADHSLSSNPSKGNPDHCILGSTS</sequence>
<dbReference type="EMBL" id="CABFNB010000168">
    <property type="protein sequence ID" value="VTZ66113.1"/>
    <property type="molecule type" value="Genomic_DNA"/>
</dbReference>
<organism evidence="1">
    <name type="scientific">Sinorhizobium medicae</name>
    <dbReference type="NCBI Taxonomy" id="110321"/>
    <lineage>
        <taxon>Bacteria</taxon>
        <taxon>Pseudomonadati</taxon>
        <taxon>Pseudomonadota</taxon>
        <taxon>Alphaproteobacteria</taxon>
        <taxon>Hyphomicrobiales</taxon>
        <taxon>Rhizobiaceae</taxon>
        <taxon>Sinorhizobium/Ensifer group</taxon>
        <taxon>Sinorhizobium</taxon>
    </lineage>
</organism>
<accession>A0A508X8L8</accession>
<proteinExistence type="predicted"/>
<protein>
    <submittedName>
        <fullName evidence="1">Uncharacterized protein</fullName>
    </submittedName>
</protein>
<evidence type="ECO:0000313" key="1">
    <source>
        <dbReference type="EMBL" id="VTZ66113.1"/>
    </source>
</evidence>
<name>A0A508X8L8_9HYPH</name>
<gene>
    <name evidence="1" type="ORF">EMEDMD4_960028</name>
</gene>